<accession>A0A231V166</accession>
<evidence type="ECO:0000256" key="2">
    <source>
        <dbReference type="ARBA" id="ARBA00022516"/>
    </source>
</evidence>
<keyword evidence="3" id="KW-0808">Transferase</keyword>
<comment type="catalytic activity">
    <reaction evidence="10">
        <text>a (3R)-hydroxyacyl-[ACP] + L-ornithine = a lyso-ornithine lipid + holo-[ACP] + H(+)</text>
        <dbReference type="Rhea" id="RHEA:20633"/>
        <dbReference type="Rhea" id="RHEA-COMP:9685"/>
        <dbReference type="Rhea" id="RHEA-COMP:9945"/>
        <dbReference type="ChEBI" id="CHEBI:15378"/>
        <dbReference type="ChEBI" id="CHEBI:46911"/>
        <dbReference type="ChEBI" id="CHEBI:64479"/>
        <dbReference type="ChEBI" id="CHEBI:78827"/>
        <dbReference type="ChEBI" id="CHEBI:138482"/>
        <dbReference type="EC" id="2.3.2.30"/>
    </reaction>
    <physiologicalReaction direction="left-to-right" evidence="10">
        <dbReference type="Rhea" id="RHEA:20634"/>
    </physiologicalReaction>
</comment>
<reference evidence="12" key="1">
    <citation type="journal article" date="2017" name="Int. J. Syst. Evol. Microbiol.">
        <title>Notoacmeibacter marinus gen. nov., sp. nov., isolated from the gut of a limpet and proposal of Notoacmeibacteraceae fam. nov. in the order Rhizobiales of the class Alphaproteobacteria.</title>
        <authorList>
            <person name="Huang Z."/>
            <person name="Guo F."/>
            <person name="Lai Q."/>
        </authorList>
    </citation>
    <scope>NUCLEOTIDE SEQUENCE [LARGE SCALE GENOMIC DNA]</scope>
    <source>
        <strain evidence="12">XMTR2A4</strain>
    </source>
</reference>
<keyword evidence="4" id="KW-0443">Lipid metabolism</keyword>
<keyword evidence="12" id="KW-1185">Reference proteome</keyword>
<keyword evidence="2" id="KW-0444">Lipid biosynthesis</keyword>
<proteinExistence type="inferred from homology"/>
<dbReference type="Gene3D" id="3.40.630.30">
    <property type="match status" value="1"/>
</dbReference>
<protein>
    <recommendedName>
        <fullName evidence="8">L-ornithine N(alpha)-acyltransferase</fullName>
        <ecNumber evidence="7">2.3.2.30</ecNumber>
    </recommendedName>
</protein>
<comment type="function">
    <text evidence="9">Catalyzes the first step in the biosynthesis of ornithine lipids, which are phosphorus-free membrane lipids. Catalyzes the 3-hydroxyacyl-acyl carrier protein-dependent acylation of ornithine to form lyso-ornithine lipid (LOL).</text>
</comment>
<dbReference type="PANTHER" id="PTHR37323">
    <property type="entry name" value="GCN5-RELATED N-ACETYLTRANSFERASE"/>
    <property type="match status" value="1"/>
</dbReference>
<evidence type="ECO:0000256" key="8">
    <source>
        <dbReference type="ARBA" id="ARBA00039866"/>
    </source>
</evidence>
<dbReference type="InterPro" id="IPR052351">
    <property type="entry name" value="Ornithine_N-alpha-AT"/>
</dbReference>
<dbReference type="EC" id="2.3.2.30" evidence="7"/>
<dbReference type="AlphaFoldDB" id="A0A231V166"/>
<evidence type="ECO:0000256" key="1">
    <source>
        <dbReference type="ARBA" id="ARBA00005189"/>
    </source>
</evidence>
<evidence type="ECO:0000256" key="6">
    <source>
        <dbReference type="ARBA" id="ARBA00038095"/>
    </source>
</evidence>
<comment type="caution">
    <text evidence="11">The sequence shown here is derived from an EMBL/GenBank/DDBJ whole genome shotgun (WGS) entry which is preliminary data.</text>
</comment>
<name>A0A231V166_9HYPH</name>
<sequence length="317" mass="34445">MAVGVSRIRKIIDPRQIVPSPFRVFPLRWKEARGATVPAAPKNLLHEASIPPILGHSGSLMVRLATNPSEVEAAQRLRSTVFDTAERRTSAATDPIDRDMFDHYCDHLIVLDEAAGGSLMNQIVGTYRLLSPEAALKAGRFYSSAEFDLPALMARHPNRRFLELGRSCVLPAYRGKRIIDLLWQGIWTYCLTHRIDTMIGCASFAGTVPAAHAEALSFLAHHAPADRAFACPAVAGRGIPTDMMPAEALATKRALAAMPPLVKGYLRVGATFGHEAVIDEDFGTVDVLTILPVERIAGRYLNHFTPKAKPAAPALAA</sequence>
<evidence type="ECO:0000256" key="10">
    <source>
        <dbReference type="ARBA" id="ARBA00047785"/>
    </source>
</evidence>
<evidence type="ECO:0000256" key="7">
    <source>
        <dbReference type="ARBA" id="ARBA00039058"/>
    </source>
</evidence>
<evidence type="ECO:0000256" key="4">
    <source>
        <dbReference type="ARBA" id="ARBA00023098"/>
    </source>
</evidence>
<dbReference type="GO" id="GO:0043810">
    <property type="term" value="F:ornithine-acyl [acyl carrier protein] N-acyltransferase activity"/>
    <property type="evidence" value="ECO:0007669"/>
    <property type="project" value="UniProtKB-EC"/>
</dbReference>
<evidence type="ECO:0000256" key="5">
    <source>
        <dbReference type="ARBA" id="ARBA00023315"/>
    </source>
</evidence>
<evidence type="ECO:0000256" key="3">
    <source>
        <dbReference type="ARBA" id="ARBA00022679"/>
    </source>
</evidence>
<dbReference type="InterPro" id="IPR016181">
    <property type="entry name" value="Acyl_CoA_acyltransferase"/>
</dbReference>
<comment type="similarity">
    <text evidence="6">Belongs to the acetyltransferase family. OlsB subfamily.</text>
</comment>
<evidence type="ECO:0000313" key="11">
    <source>
        <dbReference type="EMBL" id="OXT01933.1"/>
    </source>
</evidence>
<evidence type="ECO:0000256" key="9">
    <source>
        <dbReference type="ARBA" id="ARBA00045724"/>
    </source>
</evidence>
<organism evidence="11 12">
    <name type="scientific">Notoacmeibacter marinus</name>
    <dbReference type="NCBI Taxonomy" id="1876515"/>
    <lineage>
        <taxon>Bacteria</taxon>
        <taxon>Pseudomonadati</taxon>
        <taxon>Pseudomonadota</taxon>
        <taxon>Alphaproteobacteria</taxon>
        <taxon>Hyphomicrobiales</taxon>
        <taxon>Notoacmeibacteraceae</taxon>
        <taxon>Notoacmeibacter</taxon>
    </lineage>
</organism>
<keyword evidence="5" id="KW-0012">Acyltransferase</keyword>
<dbReference type="PANTHER" id="PTHR37323:SF1">
    <property type="entry name" value="L-ORNITHINE N(ALPHA)-ACYLTRANSFERASE"/>
    <property type="match status" value="1"/>
</dbReference>
<gene>
    <name evidence="11" type="ORF">B7H23_03040</name>
</gene>
<comment type="pathway">
    <text evidence="1">Lipid metabolism.</text>
</comment>
<dbReference type="Pfam" id="PF13444">
    <property type="entry name" value="Acetyltransf_5"/>
    <property type="match status" value="1"/>
</dbReference>
<dbReference type="Proteomes" id="UP000215405">
    <property type="component" value="Unassembled WGS sequence"/>
</dbReference>
<evidence type="ECO:0000313" key="12">
    <source>
        <dbReference type="Proteomes" id="UP000215405"/>
    </source>
</evidence>
<dbReference type="EMBL" id="NBYO01000001">
    <property type="protein sequence ID" value="OXT01933.1"/>
    <property type="molecule type" value="Genomic_DNA"/>
</dbReference>
<dbReference type="SUPFAM" id="SSF55729">
    <property type="entry name" value="Acyl-CoA N-acyltransferases (Nat)"/>
    <property type="match status" value="1"/>
</dbReference>
<dbReference type="GO" id="GO:0006629">
    <property type="term" value="P:lipid metabolic process"/>
    <property type="evidence" value="ECO:0007669"/>
    <property type="project" value="UniProtKB-KW"/>
</dbReference>